<keyword evidence="2" id="KW-0648">Protein biosynthesis</keyword>
<dbReference type="Pfam" id="PF01765">
    <property type="entry name" value="RRF"/>
    <property type="match status" value="1"/>
</dbReference>
<organism evidence="5 6">
    <name type="scientific">Naematelia encephala</name>
    <dbReference type="NCBI Taxonomy" id="71784"/>
    <lineage>
        <taxon>Eukaryota</taxon>
        <taxon>Fungi</taxon>
        <taxon>Dikarya</taxon>
        <taxon>Basidiomycota</taxon>
        <taxon>Agaricomycotina</taxon>
        <taxon>Tremellomycetes</taxon>
        <taxon>Tremellales</taxon>
        <taxon>Naemateliaceae</taxon>
        <taxon>Naematelia</taxon>
    </lineage>
</organism>
<dbReference type="OrthoDB" id="407355at2759"/>
<dbReference type="GO" id="GO:0043023">
    <property type="term" value="F:ribosomal large subunit binding"/>
    <property type="evidence" value="ECO:0007669"/>
    <property type="project" value="TreeGrafter"/>
</dbReference>
<dbReference type="SUPFAM" id="SSF55194">
    <property type="entry name" value="Ribosome recycling factor, RRF"/>
    <property type="match status" value="1"/>
</dbReference>
<accession>A0A1Y2B0D0</accession>
<dbReference type="Proteomes" id="UP000193986">
    <property type="component" value="Unassembled WGS sequence"/>
</dbReference>
<sequence length="258" mass="27644">MRLNINAVRIVARTIPNTPTIVLRLPIPVSPSPIASSSRLFSSSRANLKKSKATAVRKAKKAAHDSDDPEQDESSVVNLSEVLTKAKERMSKPIGWARAAVLEGVDRVSGRVTPSLLDGIKVTQKSDGATVPLNRVASITKRGNALIVDVWEHDLVKDIENAINVANLPGINASSVGETSIKVPIARPSNEQRTQLLKSLAATIETAKTQVRAARVEALRSIGGRGEDGTEQIQKITDDMCAELDGVFAGAKKEFDKA</sequence>
<proteinExistence type="inferred from homology"/>
<protein>
    <submittedName>
        <fullName evidence="5">Ribosome recycling factor-domain-containing protein</fullName>
    </submittedName>
</protein>
<dbReference type="InterPro" id="IPR023584">
    <property type="entry name" value="Ribosome_recyc_fac_dom"/>
</dbReference>
<reference evidence="5 6" key="1">
    <citation type="submission" date="2016-07" db="EMBL/GenBank/DDBJ databases">
        <title>Pervasive Adenine N6-methylation of Active Genes in Fungi.</title>
        <authorList>
            <consortium name="DOE Joint Genome Institute"/>
            <person name="Mondo S.J."/>
            <person name="Dannebaum R.O."/>
            <person name="Kuo R.C."/>
            <person name="Labutti K."/>
            <person name="Haridas S."/>
            <person name="Kuo A."/>
            <person name="Salamov A."/>
            <person name="Ahrendt S.R."/>
            <person name="Lipzen A."/>
            <person name="Sullivan W."/>
            <person name="Andreopoulos W.B."/>
            <person name="Clum A."/>
            <person name="Lindquist E."/>
            <person name="Daum C."/>
            <person name="Ramamoorthy G.K."/>
            <person name="Gryganskyi A."/>
            <person name="Culley D."/>
            <person name="Magnuson J.K."/>
            <person name="James T.Y."/>
            <person name="O'Malley M.A."/>
            <person name="Stajich J.E."/>
            <person name="Spatafora J.W."/>
            <person name="Visel A."/>
            <person name="Grigoriev I.V."/>
        </authorList>
    </citation>
    <scope>NUCLEOTIDE SEQUENCE [LARGE SCALE GENOMIC DNA]</scope>
    <source>
        <strain evidence="5 6">68-887.2</strain>
    </source>
</reference>
<dbReference type="STRING" id="71784.A0A1Y2B0D0"/>
<dbReference type="EMBL" id="MCFC01000032">
    <property type="protein sequence ID" value="ORY28289.1"/>
    <property type="molecule type" value="Genomic_DNA"/>
</dbReference>
<comment type="function">
    <text evidence="3">Necessary for protein synthesis in mitochondria. Functions as a ribosome recycling factor in mitochondria.</text>
</comment>
<comment type="similarity">
    <text evidence="1">Belongs to the RRF family.</text>
</comment>
<gene>
    <name evidence="5" type="ORF">BCR39DRAFT_535325</name>
</gene>
<name>A0A1Y2B0D0_9TREE</name>
<comment type="caution">
    <text evidence="5">The sequence shown here is derived from an EMBL/GenBank/DDBJ whole genome shotgun (WGS) entry which is preliminary data.</text>
</comment>
<dbReference type="GO" id="GO:0005739">
    <property type="term" value="C:mitochondrion"/>
    <property type="evidence" value="ECO:0007669"/>
    <property type="project" value="TreeGrafter"/>
</dbReference>
<dbReference type="Gene3D" id="3.30.1360.40">
    <property type="match status" value="1"/>
</dbReference>
<evidence type="ECO:0000313" key="5">
    <source>
        <dbReference type="EMBL" id="ORY28289.1"/>
    </source>
</evidence>
<dbReference type="PANTHER" id="PTHR20982:SF3">
    <property type="entry name" value="MITOCHONDRIAL RIBOSOME RECYCLING FACTOR PSEUDO 1"/>
    <property type="match status" value="1"/>
</dbReference>
<dbReference type="InParanoid" id="A0A1Y2B0D0"/>
<dbReference type="GO" id="GO:0006412">
    <property type="term" value="P:translation"/>
    <property type="evidence" value="ECO:0007669"/>
    <property type="project" value="UniProtKB-KW"/>
</dbReference>
<evidence type="ECO:0000256" key="3">
    <source>
        <dbReference type="ARBA" id="ARBA00024909"/>
    </source>
</evidence>
<evidence type="ECO:0000313" key="6">
    <source>
        <dbReference type="Proteomes" id="UP000193986"/>
    </source>
</evidence>
<dbReference type="PANTHER" id="PTHR20982">
    <property type="entry name" value="RIBOSOME RECYCLING FACTOR"/>
    <property type="match status" value="1"/>
</dbReference>
<keyword evidence="6" id="KW-1185">Reference proteome</keyword>
<evidence type="ECO:0000256" key="1">
    <source>
        <dbReference type="ARBA" id="ARBA00005912"/>
    </source>
</evidence>
<dbReference type="InterPro" id="IPR002661">
    <property type="entry name" value="Ribosome_recyc_fac"/>
</dbReference>
<dbReference type="AlphaFoldDB" id="A0A1Y2B0D0"/>
<dbReference type="InterPro" id="IPR036191">
    <property type="entry name" value="RRF_sf"/>
</dbReference>
<evidence type="ECO:0000259" key="4">
    <source>
        <dbReference type="Pfam" id="PF01765"/>
    </source>
</evidence>
<dbReference type="Gene3D" id="1.10.132.20">
    <property type="entry name" value="Ribosome-recycling factor"/>
    <property type="match status" value="1"/>
</dbReference>
<feature type="domain" description="Ribosome recycling factor" evidence="4">
    <location>
        <begin position="109"/>
        <end position="254"/>
    </location>
</feature>
<evidence type="ECO:0000256" key="2">
    <source>
        <dbReference type="ARBA" id="ARBA00022917"/>
    </source>
</evidence>